<organism evidence="2 3">
    <name type="scientific">Portunus trituberculatus</name>
    <name type="common">Swimming crab</name>
    <name type="synonym">Neptunus trituberculatus</name>
    <dbReference type="NCBI Taxonomy" id="210409"/>
    <lineage>
        <taxon>Eukaryota</taxon>
        <taxon>Metazoa</taxon>
        <taxon>Ecdysozoa</taxon>
        <taxon>Arthropoda</taxon>
        <taxon>Crustacea</taxon>
        <taxon>Multicrustacea</taxon>
        <taxon>Malacostraca</taxon>
        <taxon>Eumalacostraca</taxon>
        <taxon>Eucarida</taxon>
        <taxon>Decapoda</taxon>
        <taxon>Pleocyemata</taxon>
        <taxon>Brachyura</taxon>
        <taxon>Eubrachyura</taxon>
        <taxon>Portunoidea</taxon>
        <taxon>Portunidae</taxon>
        <taxon>Portuninae</taxon>
        <taxon>Portunus</taxon>
    </lineage>
</organism>
<name>A0A5B7CS58_PORTR</name>
<keyword evidence="1" id="KW-1133">Transmembrane helix</keyword>
<keyword evidence="1" id="KW-0472">Membrane</keyword>
<dbReference type="AlphaFoldDB" id="A0A5B7CS58"/>
<feature type="transmembrane region" description="Helical" evidence="1">
    <location>
        <begin position="50"/>
        <end position="70"/>
    </location>
</feature>
<comment type="caution">
    <text evidence="2">The sequence shown here is derived from an EMBL/GenBank/DDBJ whole genome shotgun (WGS) entry which is preliminary data.</text>
</comment>
<dbReference type="EMBL" id="VSRR010000224">
    <property type="protein sequence ID" value="MPC12587.1"/>
    <property type="molecule type" value="Genomic_DNA"/>
</dbReference>
<accession>A0A5B7CS58</accession>
<reference evidence="2 3" key="1">
    <citation type="submission" date="2019-05" db="EMBL/GenBank/DDBJ databases">
        <title>Another draft genome of Portunus trituberculatus and its Hox gene families provides insights of decapod evolution.</title>
        <authorList>
            <person name="Jeong J.-H."/>
            <person name="Song I."/>
            <person name="Kim S."/>
            <person name="Choi T."/>
            <person name="Kim D."/>
            <person name="Ryu S."/>
            <person name="Kim W."/>
        </authorList>
    </citation>
    <scope>NUCLEOTIDE SEQUENCE [LARGE SCALE GENOMIC DNA]</scope>
    <source>
        <tissue evidence="2">Muscle</tissue>
    </source>
</reference>
<dbReference type="Proteomes" id="UP000324222">
    <property type="component" value="Unassembled WGS sequence"/>
</dbReference>
<evidence type="ECO:0000256" key="1">
    <source>
        <dbReference type="SAM" id="Phobius"/>
    </source>
</evidence>
<evidence type="ECO:0000313" key="2">
    <source>
        <dbReference type="EMBL" id="MPC12587.1"/>
    </source>
</evidence>
<sequence>MSYLTLKYMQLALSLDNFGSIHLHGFVRVLSVQLQNSLHCPSDVLIIYRYILYTFFFIIIVFSYGIEWFIEMIF</sequence>
<keyword evidence="1" id="KW-0812">Transmembrane</keyword>
<evidence type="ECO:0000313" key="3">
    <source>
        <dbReference type="Proteomes" id="UP000324222"/>
    </source>
</evidence>
<gene>
    <name evidence="2" type="ORF">E2C01_005290</name>
</gene>
<proteinExistence type="predicted"/>
<protein>
    <submittedName>
        <fullName evidence="2">Uncharacterized protein</fullName>
    </submittedName>
</protein>
<keyword evidence="3" id="KW-1185">Reference proteome</keyword>